<dbReference type="Pfam" id="PF00005">
    <property type="entry name" value="ABC_tran"/>
    <property type="match status" value="1"/>
</dbReference>
<evidence type="ECO:0000256" key="1">
    <source>
        <dbReference type="ARBA" id="ARBA00005417"/>
    </source>
</evidence>
<evidence type="ECO:0000256" key="4">
    <source>
        <dbReference type="ARBA" id="ARBA00022840"/>
    </source>
</evidence>
<dbReference type="RefSeq" id="WP_122478131.1">
    <property type="nucleotide sequence ID" value="NZ_JACMYH010000001.1"/>
</dbReference>
<reference evidence="6 7" key="1">
    <citation type="submission" date="2020-08" db="EMBL/GenBank/DDBJ databases">
        <title>Pseudomonas sp. nov.</title>
        <authorList>
            <person name="Gieschler S."/>
            <person name="Fiedler G."/>
            <person name="Brinks E."/>
            <person name="Boehnlein C."/>
            <person name="Franz C.M.A.P."/>
            <person name="Kabisch J."/>
        </authorList>
    </citation>
    <scope>NUCLEOTIDE SEQUENCE [LARGE SCALE GENOMIC DNA]</scope>
    <source>
        <strain evidence="6 7">MBT-2</strain>
    </source>
</reference>
<evidence type="ECO:0000259" key="5">
    <source>
        <dbReference type="PROSITE" id="PS50893"/>
    </source>
</evidence>
<evidence type="ECO:0000313" key="7">
    <source>
        <dbReference type="Proteomes" id="UP000546173"/>
    </source>
</evidence>
<dbReference type="InterPro" id="IPR003593">
    <property type="entry name" value="AAA+_ATPase"/>
</dbReference>
<keyword evidence="7" id="KW-1185">Reference proteome</keyword>
<dbReference type="CDD" id="cd03214">
    <property type="entry name" value="ABC_Iron-Siderophores_B12_Hemin"/>
    <property type="match status" value="1"/>
</dbReference>
<dbReference type="GO" id="GO:0005524">
    <property type="term" value="F:ATP binding"/>
    <property type="evidence" value="ECO:0007669"/>
    <property type="project" value="UniProtKB-KW"/>
</dbReference>
<dbReference type="InterPro" id="IPR027417">
    <property type="entry name" value="P-loop_NTPase"/>
</dbReference>
<dbReference type="Proteomes" id="UP000546173">
    <property type="component" value="Unassembled WGS sequence"/>
</dbReference>
<dbReference type="SMART" id="SM00382">
    <property type="entry name" value="AAA"/>
    <property type="match status" value="1"/>
</dbReference>
<organism evidence="6 7">
    <name type="scientific">Pseudomonas baltica</name>
    <dbReference type="NCBI Taxonomy" id="2762576"/>
    <lineage>
        <taxon>Bacteria</taxon>
        <taxon>Pseudomonadati</taxon>
        <taxon>Pseudomonadota</taxon>
        <taxon>Gammaproteobacteria</taxon>
        <taxon>Pseudomonadales</taxon>
        <taxon>Pseudomonadaceae</taxon>
        <taxon>Pseudomonas</taxon>
    </lineage>
</organism>
<evidence type="ECO:0000256" key="3">
    <source>
        <dbReference type="ARBA" id="ARBA00022741"/>
    </source>
</evidence>
<feature type="domain" description="ABC transporter" evidence="5">
    <location>
        <begin position="3"/>
        <end position="235"/>
    </location>
</feature>
<dbReference type="FunFam" id="3.40.50.300:FF:000134">
    <property type="entry name" value="Iron-enterobactin ABC transporter ATP-binding protein"/>
    <property type="match status" value="1"/>
</dbReference>
<dbReference type="SUPFAM" id="SSF52540">
    <property type="entry name" value="P-loop containing nucleoside triphosphate hydrolases"/>
    <property type="match status" value="1"/>
</dbReference>
<dbReference type="EMBL" id="JACMYH010000001">
    <property type="protein sequence ID" value="MBC2677301.1"/>
    <property type="molecule type" value="Genomic_DNA"/>
</dbReference>
<keyword evidence="4 6" id="KW-0067">ATP-binding</keyword>
<dbReference type="PANTHER" id="PTHR42794:SF2">
    <property type="entry name" value="ABC TRANSPORTER ATP-BINDING PROTEIN"/>
    <property type="match status" value="1"/>
</dbReference>
<comment type="similarity">
    <text evidence="1">Belongs to the ABC transporter superfamily.</text>
</comment>
<name>A0A7X1G2J7_9PSED</name>
<proteinExistence type="inferred from homology"/>
<evidence type="ECO:0000256" key="2">
    <source>
        <dbReference type="ARBA" id="ARBA00022448"/>
    </source>
</evidence>
<keyword evidence="2" id="KW-0813">Transport</keyword>
<sequence length="251" mass="27257">MSLQLHQVSWKAGGLLILDDVSLAITPGSMVGLIGPNGSGKSSLLRLLAGLGRPSQGQVTLDDQPMADVSRRAVARQVAMVEQHASTEVDIRVQEVVRLGRTPHRSPFAPWLREDDLAIAQALAQVNLSGHAQRRWHTLSGGERQRVQIARALAQQPSELLLDEPTNHLDIQHQLELLQLIQNLPLTCVMAIHDLNLAAMFCDVLVVLKGGRLVASGAPALVLTERLIAEVYGVHAEVSLAGGRPHVRYRV</sequence>
<dbReference type="InterPro" id="IPR003439">
    <property type="entry name" value="ABC_transporter-like_ATP-bd"/>
</dbReference>
<protein>
    <submittedName>
        <fullName evidence="6">ABC transporter ATP-binding protein</fullName>
    </submittedName>
</protein>
<dbReference type="PROSITE" id="PS50893">
    <property type="entry name" value="ABC_TRANSPORTER_2"/>
    <property type="match status" value="1"/>
</dbReference>
<dbReference type="GO" id="GO:0016887">
    <property type="term" value="F:ATP hydrolysis activity"/>
    <property type="evidence" value="ECO:0007669"/>
    <property type="project" value="InterPro"/>
</dbReference>
<dbReference type="AlphaFoldDB" id="A0A7X1G2J7"/>
<accession>A0A7X1G2J7</accession>
<dbReference type="PANTHER" id="PTHR42794">
    <property type="entry name" value="HEMIN IMPORT ATP-BINDING PROTEIN HMUV"/>
    <property type="match status" value="1"/>
</dbReference>
<dbReference type="InterPro" id="IPR017871">
    <property type="entry name" value="ABC_transporter-like_CS"/>
</dbReference>
<gene>
    <name evidence="6" type="ORF">H7993_02760</name>
</gene>
<keyword evidence="3" id="KW-0547">Nucleotide-binding</keyword>
<evidence type="ECO:0000313" key="6">
    <source>
        <dbReference type="EMBL" id="MBC2677301.1"/>
    </source>
</evidence>
<dbReference type="PROSITE" id="PS00211">
    <property type="entry name" value="ABC_TRANSPORTER_1"/>
    <property type="match status" value="1"/>
</dbReference>
<comment type="caution">
    <text evidence="6">The sequence shown here is derived from an EMBL/GenBank/DDBJ whole genome shotgun (WGS) entry which is preliminary data.</text>
</comment>
<dbReference type="Gene3D" id="3.40.50.300">
    <property type="entry name" value="P-loop containing nucleotide triphosphate hydrolases"/>
    <property type="match status" value="1"/>
</dbReference>